<dbReference type="InterPro" id="IPR024072">
    <property type="entry name" value="DHFR-like_dom_sf"/>
</dbReference>
<comment type="function">
    <text evidence="7 8">Key enzyme in folate metabolism. Catalyzes an essential reaction for de novo glycine and purine synthesis, and for DNA precursor synthesis.</text>
</comment>
<sequence length="193" mass="21358">MNTVKPSSSASFEPLVPVAMIVAMAQNRVIGVDGQLPWYLPEDLKFFKRMTQAKPLVMGRKTFASIGKPLPNRLNIVVTRDKNWSHPGVRVCHCLQDALELADQQATIEAAEEVMVMGGGEIYTQALDVAQRLYITEVKVDVEGDTRFPELVDSQWQEKQRVAGSPQPGQPDYDFVIYERLAPALSGVTGQGD</sequence>
<dbReference type="SUPFAM" id="SSF53597">
    <property type="entry name" value="Dihydrofolate reductase-like"/>
    <property type="match status" value="1"/>
</dbReference>
<dbReference type="EC" id="1.5.1.3" evidence="3 8"/>
<dbReference type="PANTHER" id="PTHR48069">
    <property type="entry name" value="DIHYDROFOLATE REDUCTASE"/>
    <property type="match status" value="1"/>
</dbReference>
<dbReference type="InterPro" id="IPR012259">
    <property type="entry name" value="DHFR"/>
</dbReference>
<dbReference type="PROSITE" id="PS51330">
    <property type="entry name" value="DHFR_2"/>
    <property type="match status" value="1"/>
</dbReference>
<reference evidence="11 12" key="2">
    <citation type="submission" date="2020-06" db="EMBL/GenBank/DDBJ databases">
        <title>Halomonas songnenensis sp. nov., a moderately halophilic bacterium isolated from saline and alkaline soils.</title>
        <authorList>
            <person name="Jiang J."/>
            <person name="Pan Y."/>
        </authorList>
    </citation>
    <scope>NUCLEOTIDE SEQUENCE [LARGE SCALE GENOMIC DNA]</scope>
    <source>
        <strain evidence="11 12">TBZ9</strain>
    </source>
</reference>
<dbReference type="InterPro" id="IPR001796">
    <property type="entry name" value="DHFR_dom"/>
</dbReference>
<dbReference type="Gene3D" id="3.40.430.10">
    <property type="entry name" value="Dihydrofolate Reductase, subunit A"/>
    <property type="match status" value="1"/>
</dbReference>
<dbReference type="InterPro" id="IPR017925">
    <property type="entry name" value="DHFR_CS"/>
</dbReference>
<dbReference type="GO" id="GO:0046654">
    <property type="term" value="P:tetrahydrofolate biosynthetic process"/>
    <property type="evidence" value="ECO:0007669"/>
    <property type="project" value="UniProtKB-UniPathway"/>
</dbReference>
<dbReference type="GO" id="GO:0004146">
    <property type="term" value="F:dihydrofolate reductase activity"/>
    <property type="evidence" value="ECO:0007669"/>
    <property type="project" value="UniProtKB-EC"/>
</dbReference>
<dbReference type="AlphaFoldDB" id="A0A7Y3TVW1"/>
<dbReference type="PIRSF" id="PIRSF000194">
    <property type="entry name" value="DHFR"/>
    <property type="match status" value="1"/>
</dbReference>
<evidence type="ECO:0000256" key="9">
    <source>
        <dbReference type="RuleBase" id="RU004474"/>
    </source>
</evidence>
<accession>A0A7Y3TVW1</accession>
<name>A0A7Y3TVW1_9GAMM</name>
<dbReference type="EMBL" id="JABFHI010000001">
    <property type="protein sequence ID" value="NOG30700.1"/>
    <property type="molecule type" value="Genomic_DNA"/>
</dbReference>
<evidence type="ECO:0000313" key="12">
    <source>
        <dbReference type="Proteomes" id="UP000588806"/>
    </source>
</evidence>
<dbReference type="GO" id="GO:0046655">
    <property type="term" value="P:folic acid metabolic process"/>
    <property type="evidence" value="ECO:0007669"/>
    <property type="project" value="TreeGrafter"/>
</dbReference>
<evidence type="ECO:0000256" key="1">
    <source>
        <dbReference type="ARBA" id="ARBA00004903"/>
    </source>
</evidence>
<dbReference type="Pfam" id="PF00186">
    <property type="entry name" value="DHFR_1"/>
    <property type="match status" value="1"/>
</dbReference>
<keyword evidence="4 8" id="KW-0554">One-carbon metabolism</keyword>
<dbReference type="PRINTS" id="PR00070">
    <property type="entry name" value="DHFR"/>
</dbReference>
<reference evidence="11 12" key="1">
    <citation type="submission" date="2020-05" db="EMBL/GenBank/DDBJ databases">
        <authorList>
            <person name="Ruan W."/>
            <person name="Jeon C.O."/>
            <person name="Chun B.H."/>
        </authorList>
    </citation>
    <scope>NUCLEOTIDE SEQUENCE [LARGE SCALE GENOMIC DNA]</scope>
    <source>
        <strain evidence="11 12">TBZ9</strain>
    </source>
</reference>
<dbReference type="FunFam" id="3.40.430.10:FF:000001">
    <property type="entry name" value="Dihydrofolate reductase"/>
    <property type="match status" value="1"/>
</dbReference>
<evidence type="ECO:0000256" key="5">
    <source>
        <dbReference type="ARBA" id="ARBA00022857"/>
    </source>
</evidence>
<evidence type="ECO:0000256" key="2">
    <source>
        <dbReference type="ARBA" id="ARBA00009539"/>
    </source>
</evidence>
<keyword evidence="5 8" id="KW-0521">NADP</keyword>
<evidence type="ECO:0000259" key="10">
    <source>
        <dbReference type="PROSITE" id="PS51330"/>
    </source>
</evidence>
<dbReference type="GO" id="GO:0006730">
    <property type="term" value="P:one-carbon metabolic process"/>
    <property type="evidence" value="ECO:0007669"/>
    <property type="project" value="UniProtKB-KW"/>
</dbReference>
<evidence type="ECO:0000256" key="3">
    <source>
        <dbReference type="ARBA" id="ARBA00012856"/>
    </source>
</evidence>
<keyword evidence="6 8" id="KW-0560">Oxidoreductase</keyword>
<dbReference type="UniPathway" id="UPA00077">
    <property type="reaction ID" value="UER00158"/>
</dbReference>
<dbReference type="GO" id="GO:0005829">
    <property type="term" value="C:cytosol"/>
    <property type="evidence" value="ECO:0007669"/>
    <property type="project" value="TreeGrafter"/>
</dbReference>
<comment type="caution">
    <text evidence="11">The sequence shown here is derived from an EMBL/GenBank/DDBJ whole genome shotgun (WGS) entry which is preliminary data.</text>
</comment>
<feature type="domain" description="DHFR" evidence="10">
    <location>
        <begin position="17"/>
        <end position="180"/>
    </location>
</feature>
<dbReference type="Proteomes" id="UP000588806">
    <property type="component" value="Unassembled WGS sequence"/>
</dbReference>
<evidence type="ECO:0000256" key="7">
    <source>
        <dbReference type="ARBA" id="ARBA00025067"/>
    </source>
</evidence>
<proteinExistence type="inferred from homology"/>
<gene>
    <name evidence="11" type="ORF">HLB35_00980</name>
</gene>
<comment type="similarity">
    <text evidence="2 8 9">Belongs to the dihydrofolate reductase family.</text>
</comment>
<dbReference type="RefSeq" id="WP_171701178.1">
    <property type="nucleotide sequence ID" value="NZ_JABFHI010000001.1"/>
</dbReference>
<comment type="catalytic activity">
    <reaction evidence="8">
        <text>(6S)-5,6,7,8-tetrahydrofolate + NADP(+) = 7,8-dihydrofolate + NADPH + H(+)</text>
        <dbReference type="Rhea" id="RHEA:15009"/>
        <dbReference type="ChEBI" id="CHEBI:15378"/>
        <dbReference type="ChEBI" id="CHEBI:57451"/>
        <dbReference type="ChEBI" id="CHEBI:57453"/>
        <dbReference type="ChEBI" id="CHEBI:57783"/>
        <dbReference type="ChEBI" id="CHEBI:58349"/>
        <dbReference type="EC" id="1.5.1.3"/>
    </reaction>
</comment>
<dbReference type="CDD" id="cd00209">
    <property type="entry name" value="DHFR"/>
    <property type="match status" value="1"/>
</dbReference>
<dbReference type="PANTHER" id="PTHR48069:SF3">
    <property type="entry name" value="DIHYDROFOLATE REDUCTASE"/>
    <property type="match status" value="1"/>
</dbReference>
<evidence type="ECO:0000256" key="8">
    <source>
        <dbReference type="PIRNR" id="PIRNR000194"/>
    </source>
</evidence>
<organism evidence="11 12">
    <name type="scientific">Vreelandella azerica</name>
    <dbReference type="NCBI Taxonomy" id="2732867"/>
    <lineage>
        <taxon>Bacteria</taxon>
        <taxon>Pseudomonadati</taxon>
        <taxon>Pseudomonadota</taxon>
        <taxon>Gammaproteobacteria</taxon>
        <taxon>Oceanospirillales</taxon>
        <taxon>Halomonadaceae</taxon>
        <taxon>Vreelandella</taxon>
    </lineage>
</organism>
<evidence type="ECO:0000256" key="4">
    <source>
        <dbReference type="ARBA" id="ARBA00022563"/>
    </source>
</evidence>
<dbReference type="GO" id="GO:0070401">
    <property type="term" value="F:NADP+ binding"/>
    <property type="evidence" value="ECO:0007669"/>
    <property type="project" value="UniProtKB-ARBA"/>
</dbReference>
<keyword evidence="12" id="KW-1185">Reference proteome</keyword>
<protein>
    <recommendedName>
        <fullName evidence="3 8">Dihydrofolate reductase</fullName>
        <ecNumber evidence="3 8">1.5.1.3</ecNumber>
    </recommendedName>
</protein>
<evidence type="ECO:0000313" key="11">
    <source>
        <dbReference type="EMBL" id="NOG30700.1"/>
    </source>
</evidence>
<evidence type="ECO:0000256" key="6">
    <source>
        <dbReference type="ARBA" id="ARBA00023002"/>
    </source>
</evidence>
<dbReference type="PROSITE" id="PS00075">
    <property type="entry name" value="DHFR_1"/>
    <property type="match status" value="1"/>
</dbReference>
<comment type="pathway">
    <text evidence="1 8">Cofactor biosynthesis; tetrahydrofolate biosynthesis; 5,6,7,8-tetrahydrofolate from 7,8-dihydrofolate: step 1/1.</text>
</comment>
<dbReference type="GO" id="GO:0046452">
    <property type="term" value="P:dihydrofolate metabolic process"/>
    <property type="evidence" value="ECO:0007669"/>
    <property type="project" value="TreeGrafter"/>
</dbReference>